<evidence type="ECO:0000256" key="3">
    <source>
        <dbReference type="ARBA" id="ARBA00023274"/>
    </source>
</evidence>
<proteinExistence type="inferred from homology"/>
<dbReference type="Proteomes" id="UP001216390">
    <property type="component" value="Chromosome"/>
</dbReference>
<dbReference type="HAMAP" id="MF_00374">
    <property type="entry name" value="Ribosomal_uL29"/>
    <property type="match status" value="1"/>
</dbReference>
<dbReference type="GO" id="GO:0003735">
    <property type="term" value="F:structural constituent of ribosome"/>
    <property type="evidence" value="ECO:0007669"/>
    <property type="project" value="InterPro"/>
</dbReference>
<keyword evidence="3 5" id="KW-0687">Ribonucleoprotein</keyword>
<evidence type="ECO:0000256" key="5">
    <source>
        <dbReference type="HAMAP-Rule" id="MF_00374"/>
    </source>
</evidence>
<protein>
    <recommendedName>
        <fullName evidence="4 5">Large ribosomal subunit protein uL29</fullName>
    </recommendedName>
</protein>
<keyword evidence="7" id="KW-1185">Reference proteome</keyword>
<evidence type="ECO:0000256" key="1">
    <source>
        <dbReference type="ARBA" id="ARBA00009254"/>
    </source>
</evidence>
<dbReference type="InterPro" id="IPR050063">
    <property type="entry name" value="Ribosomal_protein_uL29"/>
</dbReference>
<organism evidence="6 7">
    <name type="scientific">Iamia majanohamensis</name>
    <dbReference type="NCBI Taxonomy" id="467976"/>
    <lineage>
        <taxon>Bacteria</taxon>
        <taxon>Bacillati</taxon>
        <taxon>Actinomycetota</taxon>
        <taxon>Acidimicrobiia</taxon>
        <taxon>Acidimicrobiales</taxon>
        <taxon>Iamiaceae</taxon>
        <taxon>Iamia</taxon>
    </lineage>
</organism>
<keyword evidence="2 5" id="KW-0689">Ribosomal protein</keyword>
<dbReference type="AlphaFoldDB" id="A0AAF0BV47"/>
<dbReference type="RefSeq" id="WP_272736191.1">
    <property type="nucleotide sequence ID" value="NZ_CP116942.1"/>
</dbReference>
<comment type="similarity">
    <text evidence="1 5">Belongs to the universal ribosomal protein uL29 family.</text>
</comment>
<evidence type="ECO:0000313" key="6">
    <source>
        <dbReference type="EMBL" id="WCO66668.1"/>
    </source>
</evidence>
<dbReference type="NCBIfam" id="TIGR00012">
    <property type="entry name" value="L29"/>
    <property type="match status" value="1"/>
</dbReference>
<gene>
    <name evidence="5 6" type="primary">rpmC</name>
    <name evidence="6" type="ORF">PO878_19415</name>
</gene>
<accession>A0AAF0BV47</accession>
<sequence length="72" mass="8281">MAAEILTDLSDDELDTRLAETREELFNLRFRRATGQLENGAAIHGARRQVARILTELRRREIAEAESEEISR</sequence>
<dbReference type="GO" id="GO:0006412">
    <property type="term" value="P:translation"/>
    <property type="evidence" value="ECO:0007669"/>
    <property type="project" value="UniProtKB-UniRule"/>
</dbReference>
<dbReference type="GO" id="GO:0022625">
    <property type="term" value="C:cytosolic large ribosomal subunit"/>
    <property type="evidence" value="ECO:0007669"/>
    <property type="project" value="TreeGrafter"/>
</dbReference>
<dbReference type="InterPro" id="IPR036049">
    <property type="entry name" value="Ribosomal_uL29_sf"/>
</dbReference>
<dbReference type="CDD" id="cd00427">
    <property type="entry name" value="Ribosomal_L29_HIP"/>
    <property type="match status" value="1"/>
</dbReference>
<dbReference type="InterPro" id="IPR001854">
    <property type="entry name" value="Ribosomal_uL29"/>
</dbReference>
<dbReference type="PANTHER" id="PTHR10916">
    <property type="entry name" value="60S RIBOSOMAL PROTEIN L35/50S RIBOSOMAL PROTEIN L29"/>
    <property type="match status" value="1"/>
</dbReference>
<evidence type="ECO:0000313" key="7">
    <source>
        <dbReference type="Proteomes" id="UP001216390"/>
    </source>
</evidence>
<dbReference type="Pfam" id="PF00831">
    <property type="entry name" value="Ribosomal_L29"/>
    <property type="match status" value="1"/>
</dbReference>
<evidence type="ECO:0000256" key="4">
    <source>
        <dbReference type="ARBA" id="ARBA00035204"/>
    </source>
</evidence>
<dbReference type="SUPFAM" id="SSF46561">
    <property type="entry name" value="Ribosomal protein L29 (L29p)"/>
    <property type="match status" value="1"/>
</dbReference>
<dbReference type="PANTHER" id="PTHR10916:SF0">
    <property type="entry name" value="LARGE RIBOSOMAL SUBUNIT PROTEIN UL29C"/>
    <property type="match status" value="1"/>
</dbReference>
<dbReference type="KEGG" id="ima:PO878_19415"/>
<dbReference type="EMBL" id="CP116942">
    <property type="protein sequence ID" value="WCO66668.1"/>
    <property type="molecule type" value="Genomic_DNA"/>
</dbReference>
<evidence type="ECO:0000256" key="2">
    <source>
        <dbReference type="ARBA" id="ARBA00022980"/>
    </source>
</evidence>
<dbReference type="Gene3D" id="1.10.287.310">
    <property type="match status" value="1"/>
</dbReference>
<name>A0AAF0BV47_9ACTN</name>
<reference evidence="6" key="1">
    <citation type="submission" date="2023-01" db="EMBL/GenBank/DDBJ databases">
        <title>The diversity of Class Acidimicrobiia in South China Sea sediment environments and the proposal of Iamia marina sp. nov., a novel species of the genus Iamia.</title>
        <authorList>
            <person name="He Y."/>
            <person name="Tian X."/>
        </authorList>
    </citation>
    <scope>NUCLEOTIDE SEQUENCE</scope>
    <source>
        <strain evidence="6">DSM 19957</strain>
    </source>
</reference>